<organism evidence="1 2">
    <name type="scientific">Penstemon smallii</name>
    <dbReference type="NCBI Taxonomy" id="265156"/>
    <lineage>
        <taxon>Eukaryota</taxon>
        <taxon>Viridiplantae</taxon>
        <taxon>Streptophyta</taxon>
        <taxon>Embryophyta</taxon>
        <taxon>Tracheophyta</taxon>
        <taxon>Spermatophyta</taxon>
        <taxon>Magnoliopsida</taxon>
        <taxon>eudicotyledons</taxon>
        <taxon>Gunneridae</taxon>
        <taxon>Pentapetalae</taxon>
        <taxon>asterids</taxon>
        <taxon>lamiids</taxon>
        <taxon>Lamiales</taxon>
        <taxon>Plantaginaceae</taxon>
        <taxon>Cheloneae</taxon>
        <taxon>Penstemon</taxon>
    </lineage>
</organism>
<protein>
    <submittedName>
        <fullName evidence="1">Uncharacterized protein</fullName>
    </submittedName>
</protein>
<keyword evidence="2" id="KW-1185">Reference proteome</keyword>
<comment type="caution">
    <text evidence="1">The sequence shown here is derived from an EMBL/GenBank/DDBJ whole genome shotgun (WGS) entry which is preliminary data.</text>
</comment>
<sequence>MSLALSLCSHFLKHLTPFNSSATFSAAFRRQFIRLSLKNSQKLLRNINLSVVNYSTSRSDVLSESLVCFGASSTTIDEQDNCISRASDSVGFNDIPNYEVEMHDHTDWIKQSQVIKMIQLISFNFSR</sequence>
<reference evidence="1 2" key="1">
    <citation type="submission" date="2024-12" db="EMBL/GenBank/DDBJ databases">
        <title>The unique morphological basis and parallel evolutionary history of personate flowers in Penstemon.</title>
        <authorList>
            <person name="Depatie T.H."/>
            <person name="Wessinger C.A."/>
        </authorList>
    </citation>
    <scope>NUCLEOTIDE SEQUENCE [LARGE SCALE GENOMIC DNA]</scope>
    <source>
        <strain evidence="1">WTNN_2</strain>
        <tissue evidence="1">Leaf</tissue>
    </source>
</reference>
<dbReference type="Proteomes" id="UP001634393">
    <property type="component" value="Unassembled WGS sequence"/>
</dbReference>
<accession>A0ABD3ULM4</accession>
<evidence type="ECO:0000313" key="1">
    <source>
        <dbReference type="EMBL" id="KAL3849175.1"/>
    </source>
</evidence>
<dbReference type="AlphaFoldDB" id="A0ABD3ULM4"/>
<name>A0ABD3ULM4_9LAMI</name>
<gene>
    <name evidence="1" type="ORF">ACJIZ3_011057</name>
</gene>
<proteinExistence type="predicted"/>
<evidence type="ECO:0000313" key="2">
    <source>
        <dbReference type="Proteomes" id="UP001634393"/>
    </source>
</evidence>
<dbReference type="EMBL" id="JBJXBP010000001">
    <property type="protein sequence ID" value="KAL3849175.1"/>
    <property type="molecule type" value="Genomic_DNA"/>
</dbReference>